<sequence>MRRPRLSTLLVIINVGVLLLAVAGVAVAAASLLQRFADEQALARVGQASATARQELTRAGEDALISARLLGERPTLLRLLQANQINELSDFLAQFQQTSQLDGCAVLRNGQVVAASGAALPWLALTAQPPGDDRLLYRAAPADALLQGARADVPGADAQVLVARVLDARFTDALSADLGVGIAIEPASAGSASERRDDLGMYQAR</sequence>
<dbReference type="Proteomes" id="UP000050509">
    <property type="component" value="Unassembled WGS sequence"/>
</dbReference>
<keyword evidence="2" id="KW-1185">Reference proteome</keyword>
<protein>
    <recommendedName>
        <fullName evidence="3">Double Cache domain-containing protein</fullName>
    </recommendedName>
</protein>
<proteinExistence type="predicted"/>
<dbReference type="AlphaFoldDB" id="A0A0P9H2M1"/>
<reference evidence="1 2" key="1">
    <citation type="submission" date="2015-09" db="EMBL/GenBank/DDBJ databases">
        <title>Draft genome sequence of Kouleothrix aurantiaca JCM 19913.</title>
        <authorList>
            <person name="Hemp J."/>
        </authorList>
    </citation>
    <scope>NUCLEOTIDE SEQUENCE [LARGE SCALE GENOMIC DNA]</scope>
    <source>
        <strain evidence="1 2">COM-B</strain>
    </source>
</reference>
<gene>
    <name evidence="1" type="ORF">SE17_38890</name>
</gene>
<feature type="non-terminal residue" evidence="1">
    <location>
        <position position="205"/>
    </location>
</feature>
<comment type="caution">
    <text evidence="1">The sequence shown here is derived from an EMBL/GenBank/DDBJ whole genome shotgun (WGS) entry which is preliminary data.</text>
</comment>
<organism evidence="1 2">
    <name type="scientific">Kouleothrix aurantiaca</name>
    <dbReference type="NCBI Taxonomy" id="186479"/>
    <lineage>
        <taxon>Bacteria</taxon>
        <taxon>Bacillati</taxon>
        <taxon>Chloroflexota</taxon>
        <taxon>Chloroflexia</taxon>
        <taxon>Chloroflexales</taxon>
        <taxon>Roseiflexineae</taxon>
        <taxon>Roseiflexaceae</taxon>
        <taxon>Kouleothrix</taxon>
    </lineage>
</organism>
<dbReference type="EMBL" id="LJCR01002777">
    <property type="protein sequence ID" value="KPV48287.1"/>
    <property type="molecule type" value="Genomic_DNA"/>
</dbReference>
<name>A0A0P9H2M1_9CHLR</name>
<evidence type="ECO:0000313" key="1">
    <source>
        <dbReference type="EMBL" id="KPV48287.1"/>
    </source>
</evidence>
<accession>A0A0P9H2M1</accession>
<evidence type="ECO:0008006" key="3">
    <source>
        <dbReference type="Google" id="ProtNLM"/>
    </source>
</evidence>
<evidence type="ECO:0000313" key="2">
    <source>
        <dbReference type="Proteomes" id="UP000050509"/>
    </source>
</evidence>